<feature type="compositionally biased region" description="Low complexity" evidence="10">
    <location>
        <begin position="492"/>
        <end position="505"/>
    </location>
</feature>
<accession>A0A229SW74</accession>
<comment type="catalytic activity">
    <reaction evidence="1">
        <text>ATP + protein L-histidine = ADP + protein N-phospho-L-histidine.</text>
        <dbReference type="EC" id="2.7.13.3"/>
    </reaction>
</comment>
<dbReference type="SUPFAM" id="SSF158472">
    <property type="entry name" value="HAMP domain-like"/>
    <property type="match status" value="1"/>
</dbReference>
<comment type="subcellular location">
    <subcellularLocation>
        <location evidence="2">Cell membrane</location>
    </subcellularLocation>
</comment>
<dbReference type="PROSITE" id="PS50885">
    <property type="entry name" value="HAMP"/>
    <property type="match status" value="1"/>
</dbReference>
<dbReference type="InterPro" id="IPR003594">
    <property type="entry name" value="HATPase_dom"/>
</dbReference>
<protein>
    <recommendedName>
        <fullName evidence="3">histidine kinase</fullName>
        <ecNumber evidence="3">2.7.13.3</ecNumber>
    </recommendedName>
</protein>
<dbReference type="CDD" id="cd06225">
    <property type="entry name" value="HAMP"/>
    <property type="match status" value="1"/>
</dbReference>
<dbReference type="InterPro" id="IPR036097">
    <property type="entry name" value="HisK_dim/P_sf"/>
</dbReference>
<sequence length="567" mass="59741">MTPAGRLRVIARRRLSLRARVGLLSAFGVALAVIVVSLAGWWLMHARMYANMDLQLQADTLTAAKSATPEAALRTTHASDELPGNWWDDDMSPEIARLLGMAGPPPPVVVRFLDTSGHAVSSTAGSAWLGPAAPPAVRIATRGSGQNLADAGPGDATIYRVSTAPRAGGAVQVASRAIGIESTLDDLRTLLTWIGLAGTVLAGVVGWGVARAGLRPVHRLTGAVEEVARTQDLDSSIPVAGRDEIARLATAFNRMLTALAASRAAQQQLVQDAGHELRTPLTSLRTNVELLTYAEEQRASGKVLSPDDRARLLRDLGVQAEELTTLTTELVELAAEKTDPEPFEPLNLADVVGGAVIRARARWPRVVFAVSAVPAAMTGQPGGLARVVLNLLDNAAKWSPPGGTVQVRLTAADGFAELTVADEGPGISEQDRPKVFERFYRATAARSMPGSGLGPARRSVSPALPWWPAAWKPSSSRTRSCAAPTAARWPKSSPCSARAAGSRSPAAPPFSKVWPRPRATCRPAAGPPTPSCCCSPRGAKSRTTRSGTRTAATCCPLWRSSTNTART</sequence>
<dbReference type="InterPro" id="IPR036890">
    <property type="entry name" value="HATPase_C_sf"/>
</dbReference>
<keyword evidence="11" id="KW-0472">Membrane</keyword>
<reference evidence="15" key="1">
    <citation type="submission" date="2017-07" db="EMBL/GenBank/DDBJ databases">
        <title>Comparative genome mining reveals phylogenetic distribution patterns of secondary metabolites in Amycolatopsis.</title>
        <authorList>
            <person name="Adamek M."/>
            <person name="Alanjary M."/>
            <person name="Sales-Ortells H."/>
            <person name="Goodfellow M."/>
            <person name="Bull A.T."/>
            <person name="Kalinowski J."/>
            <person name="Ziemert N."/>
        </authorList>
    </citation>
    <scope>NUCLEOTIDE SEQUENCE [LARGE SCALE GENOMIC DNA]</scope>
    <source>
        <strain evidence="15">H5</strain>
    </source>
</reference>
<dbReference type="EMBL" id="NMUL01000034">
    <property type="protein sequence ID" value="OXM63325.1"/>
    <property type="molecule type" value="Genomic_DNA"/>
</dbReference>
<evidence type="ECO:0000256" key="9">
    <source>
        <dbReference type="ARBA" id="ARBA00023012"/>
    </source>
</evidence>
<dbReference type="AlphaFoldDB" id="A0A229SW74"/>
<feature type="domain" description="Histidine kinase" evidence="12">
    <location>
        <begin position="272"/>
        <end position="454"/>
    </location>
</feature>
<evidence type="ECO:0000256" key="2">
    <source>
        <dbReference type="ARBA" id="ARBA00004236"/>
    </source>
</evidence>
<keyword evidence="4" id="KW-0597">Phosphoprotein</keyword>
<evidence type="ECO:0000313" key="14">
    <source>
        <dbReference type="EMBL" id="OXM63325.1"/>
    </source>
</evidence>
<evidence type="ECO:0000256" key="7">
    <source>
        <dbReference type="ARBA" id="ARBA00022777"/>
    </source>
</evidence>
<dbReference type="GO" id="GO:0005886">
    <property type="term" value="C:plasma membrane"/>
    <property type="evidence" value="ECO:0007669"/>
    <property type="project" value="UniProtKB-SubCell"/>
</dbReference>
<evidence type="ECO:0000256" key="11">
    <source>
        <dbReference type="SAM" id="Phobius"/>
    </source>
</evidence>
<dbReference type="Proteomes" id="UP000215199">
    <property type="component" value="Unassembled WGS sequence"/>
</dbReference>
<evidence type="ECO:0000256" key="8">
    <source>
        <dbReference type="ARBA" id="ARBA00022989"/>
    </source>
</evidence>
<dbReference type="PANTHER" id="PTHR45436:SF5">
    <property type="entry name" value="SENSOR HISTIDINE KINASE TRCS"/>
    <property type="match status" value="1"/>
</dbReference>
<dbReference type="EC" id="2.7.13.3" evidence="3"/>
<evidence type="ECO:0000256" key="4">
    <source>
        <dbReference type="ARBA" id="ARBA00022553"/>
    </source>
</evidence>
<dbReference type="SMART" id="SM00304">
    <property type="entry name" value="HAMP"/>
    <property type="match status" value="1"/>
</dbReference>
<feature type="region of interest" description="Disordered" evidence="10">
    <location>
        <begin position="483"/>
        <end position="546"/>
    </location>
</feature>
<evidence type="ECO:0000256" key="3">
    <source>
        <dbReference type="ARBA" id="ARBA00012438"/>
    </source>
</evidence>
<dbReference type="Gene3D" id="1.10.287.130">
    <property type="match status" value="1"/>
</dbReference>
<dbReference type="GO" id="GO:0000155">
    <property type="term" value="F:phosphorelay sensor kinase activity"/>
    <property type="evidence" value="ECO:0007669"/>
    <property type="project" value="InterPro"/>
</dbReference>
<dbReference type="Gene3D" id="3.30.565.10">
    <property type="entry name" value="Histidine kinase-like ATPase, C-terminal domain"/>
    <property type="match status" value="1"/>
</dbReference>
<dbReference type="SUPFAM" id="SSF47384">
    <property type="entry name" value="Homodimeric domain of signal transducing histidine kinase"/>
    <property type="match status" value="1"/>
</dbReference>
<proteinExistence type="predicted"/>
<dbReference type="Gene3D" id="6.10.340.10">
    <property type="match status" value="1"/>
</dbReference>
<dbReference type="Pfam" id="PF00512">
    <property type="entry name" value="HisKA"/>
    <property type="match status" value="1"/>
</dbReference>
<dbReference type="CDD" id="cd00082">
    <property type="entry name" value="HisKA"/>
    <property type="match status" value="1"/>
</dbReference>
<keyword evidence="5" id="KW-0808">Transferase</keyword>
<evidence type="ECO:0000256" key="5">
    <source>
        <dbReference type="ARBA" id="ARBA00022679"/>
    </source>
</evidence>
<dbReference type="InterPro" id="IPR050428">
    <property type="entry name" value="TCS_sensor_his_kinase"/>
</dbReference>
<dbReference type="SMART" id="SM00388">
    <property type="entry name" value="HisKA"/>
    <property type="match status" value="1"/>
</dbReference>
<gene>
    <name evidence="14" type="ORF">CF165_31015</name>
</gene>
<dbReference type="InterPro" id="IPR003661">
    <property type="entry name" value="HisK_dim/P_dom"/>
</dbReference>
<evidence type="ECO:0000259" key="13">
    <source>
        <dbReference type="PROSITE" id="PS50885"/>
    </source>
</evidence>
<evidence type="ECO:0000313" key="15">
    <source>
        <dbReference type="Proteomes" id="UP000215199"/>
    </source>
</evidence>
<dbReference type="PROSITE" id="PS50109">
    <property type="entry name" value="HIS_KIN"/>
    <property type="match status" value="1"/>
</dbReference>
<dbReference type="OrthoDB" id="9786919at2"/>
<keyword evidence="8 11" id="KW-1133">Transmembrane helix</keyword>
<dbReference type="Pfam" id="PF02518">
    <property type="entry name" value="HATPase_c"/>
    <property type="match status" value="1"/>
</dbReference>
<dbReference type="CDD" id="cd00075">
    <property type="entry name" value="HATPase"/>
    <property type="match status" value="1"/>
</dbReference>
<keyword evidence="15" id="KW-1185">Reference proteome</keyword>
<dbReference type="Pfam" id="PF00672">
    <property type="entry name" value="HAMP"/>
    <property type="match status" value="1"/>
</dbReference>
<evidence type="ECO:0000256" key="1">
    <source>
        <dbReference type="ARBA" id="ARBA00000085"/>
    </source>
</evidence>
<name>A0A229SW74_9PSEU</name>
<feature type="transmembrane region" description="Helical" evidence="11">
    <location>
        <begin position="21"/>
        <end position="44"/>
    </location>
</feature>
<dbReference type="SUPFAM" id="SSF55874">
    <property type="entry name" value="ATPase domain of HSP90 chaperone/DNA topoisomerase II/histidine kinase"/>
    <property type="match status" value="1"/>
</dbReference>
<keyword evidence="7 14" id="KW-0418">Kinase</keyword>
<feature type="domain" description="HAMP" evidence="13">
    <location>
        <begin position="211"/>
        <end position="264"/>
    </location>
</feature>
<comment type="caution">
    <text evidence="14">The sequence shown here is derived from an EMBL/GenBank/DDBJ whole genome shotgun (WGS) entry which is preliminary data.</text>
</comment>
<keyword evidence="6 11" id="KW-0812">Transmembrane</keyword>
<dbReference type="SMART" id="SM00387">
    <property type="entry name" value="HATPase_c"/>
    <property type="match status" value="1"/>
</dbReference>
<dbReference type="InterPro" id="IPR003660">
    <property type="entry name" value="HAMP_dom"/>
</dbReference>
<keyword evidence="9" id="KW-0902">Two-component regulatory system</keyword>
<dbReference type="RefSeq" id="WP_093951136.1">
    <property type="nucleotide sequence ID" value="NZ_NMUL01000034.1"/>
</dbReference>
<dbReference type="PANTHER" id="PTHR45436">
    <property type="entry name" value="SENSOR HISTIDINE KINASE YKOH"/>
    <property type="match status" value="1"/>
</dbReference>
<evidence type="ECO:0000256" key="10">
    <source>
        <dbReference type="SAM" id="MobiDB-lite"/>
    </source>
</evidence>
<evidence type="ECO:0000259" key="12">
    <source>
        <dbReference type="PROSITE" id="PS50109"/>
    </source>
</evidence>
<organism evidence="14 15">
    <name type="scientific">Amycolatopsis vastitatis</name>
    <dbReference type="NCBI Taxonomy" id="1905142"/>
    <lineage>
        <taxon>Bacteria</taxon>
        <taxon>Bacillati</taxon>
        <taxon>Actinomycetota</taxon>
        <taxon>Actinomycetes</taxon>
        <taxon>Pseudonocardiales</taxon>
        <taxon>Pseudonocardiaceae</taxon>
        <taxon>Amycolatopsis</taxon>
    </lineage>
</organism>
<evidence type="ECO:0000256" key="6">
    <source>
        <dbReference type="ARBA" id="ARBA00022692"/>
    </source>
</evidence>
<dbReference type="InterPro" id="IPR005467">
    <property type="entry name" value="His_kinase_dom"/>
</dbReference>